<evidence type="ECO:0000313" key="7">
    <source>
        <dbReference type="Proteomes" id="UP000277094"/>
    </source>
</evidence>
<dbReference type="AlphaFoldDB" id="A0A3N0DTR6"/>
<dbReference type="OrthoDB" id="3212503at2"/>
<dbReference type="PANTHER" id="PTHR30055:SF234">
    <property type="entry name" value="HTH-TYPE TRANSCRIPTIONAL REGULATOR BETI"/>
    <property type="match status" value="1"/>
</dbReference>
<dbReference type="RefSeq" id="WP_123233514.1">
    <property type="nucleotide sequence ID" value="NZ_RJSG01000002.1"/>
</dbReference>
<evidence type="ECO:0000256" key="1">
    <source>
        <dbReference type="ARBA" id="ARBA00023015"/>
    </source>
</evidence>
<evidence type="ECO:0000259" key="5">
    <source>
        <dbReference type="PROSITE" id="PS50977"/>
    </source>
</evidence>
<dbReference type="Gene3D" id="1.10.357.10">
    <property type="entry name" value="Tetracycline Repressor, domain 2"/>
    <property type="match status" value="1"/>
</dbReference>
<dbReference type="Pfam" id="PF00440">
    <property type="entry name" value="TetR_N"/>
    <property type="match status" value="1"/>
</dbReference>
<evidence type="ECO:0000256" key="2">
    <source>
        <dbReference type="ARBA" id="ARBA00023125"/>
    </source>
</evidence>
<evidence type="ECO:0000313" key="6">
    <source>
        <dbReference type="EMBL" id="RNL79012.1"/>
    </source>
</evidence>
<protein>
    <submittedName>
        <fullName evidence="6">TetR/AcrR family transcriptional regulator</fullName>
    </submittedName>
</protein>
<dbReference type="SUPFAM" id="SSF46689">
    <property type="entry name" value="Homeodomain-like"/>
    <property type="match status" value="1"/>
</dbReference>
<evidence type="ECO:0000256" key="3">
    <source>
        <dbReference type="ARBA" id="ARBA00023163"/>
    </source>
</evidence>
<keyword evidence="3" id="KW-0804">Transcription</keyword>
<dbReference type="GO" id="GO:0000976">
    <property type="term" value="F:transcription cis-regulatory region binding"/>
    <property type="evidence" value="ECO:0007669"/>
    <property type="project" value="TreeGrafter"/>
</dbReference>
<accession>A0A3N0DTR6</accession>
<dbReference type="Proteomes" id="UP000277094">
    <property type="component" value="Unassembled WGS sequence"/>
</dbReference>
<keyword evidence="2 4" id="KW-0238">DNA-binding</keyword>
<proteinExistence type="predicted"/>
<reference evidence="6 7" key="1">
    <citation type="submission" date="2018-11" db="EMBL/GenBank/DDBJ databases">
        <authorList>
            <person name="Li F."/>
        </authorList>
    </citation>
    <scope>NUCLEOTIDE SEQUENCE [LARGE SCALE GENOMIC DNA]</scope>
    <source>
        <strain evidence="6 7">KIS18-7</strain>
    </source>
</reference>
<feature type="domain" description="HTH tetR-type" evidence="5">
    <location>
        <begin position="15"/>
        <end position="75"/>
    </location>
</feature>
<evidence type="ECO:0000256" key="4">
    <source>
        <dbReference type="PROSITE-ProRule" id="PRU00335"/>
    </source>
</evidence>
<dbReference type="InterPro" id="IPR001647">
    <property type="entry name" value="HTH_TetR"/>
</dbReference>
<dbReference type="PANTHER" id="PTHR30055">
    <property type="entry name" value="HTH-TYPE TRANSCRIPTIONAL REGULATOR RUTR"/>
    <property type="match status" value="1"/>
</dbReference>
<feature type="DNA-binding region" description="H-T-H motif" evidence="4">
    <location>
        <begin position="38"/>
        <end position="57"/>
    </location>
</feature>
<organism evidence="6 7">
    <name type="scientific">Nocardioides marmorisolisilvae</name>
    <dbReference type="NCBI Taxonomy" id="1542737"/>
    <lineage>
        <taxon>Bacteria</taxon>
        <taxon>Bacillati</taxon>
        <taxon>Actinomycetota</taxon>
        <taxon>Actinomycetes</taxon>
        <taxon>Propionibacteriales</taxon>
        <taxon>Nocardioidaceae</taxon>
        <taxon>Nocardioides</taxon>
    </lineage>
</organism>
<gene>
    <name evidence="6" type="ORF">EFL95_08175</name>
</gene>
<dbReference type="InterPro" id="IPR009057">
    <property type="entry name" value="Homeodomain-like_sf"/>
</dbReference>
<sequence length="200" mass="21952">MGHHGWQGNPPRTEEDARQRIVAAASYCVEKYGPAKTTLSDVASELGVTRQTVYRYYSNLAELLGAVAEAGLADFVERFEKHLTGFTTPAEVAIESVVYAVRAIASELRIGALFQAGETEIFSRGATTANAFSLGADILRRVPVDWSEIGVADDELEGLAEILMRLFISFLQSPADPPRSEDELRALVRRWLGPALQARR</sequence>
<dbReference type="GO" id="GO:0003700">
    <property type="term" value="F:DNA-binding transcription factor activity"/>
    <property type="evidence" value="ECO:0007669"/>
    <property type="project" value="TreeGrafter"/>
</dbReference>
<dbReference type="EMBL" id="RJSG01000002">
    <property type="protein sequence ID" value="RNL79012.1"/>
    <property type="molecule type" value="Genomic_DNA"/>
</dbReference>
<dbReference type="PROSITE" id="PS50977">
    <property type="entry name" value="HTH_TETR_2"/>
    <property type="match status" value="1"/>
</dbReference>
<comment type="caution">
    <text evidence="6">The sequence shown here is derived from an EMBL/GenBank/DDBJ whole genome shotgun (WGS) entry which is preliminary data.</text>
</comment>
<keyword evidence="1" id="KW-0805">Transcription regulation</keyword>
<keyword evidence="7" id="KW-1185">Reference proteome</keyword>
<dbReference type="InterPro" id="IPR050109">
    <property type="entry name" value="HTH-type_TetR-like_transc_reg"/>
</dbReference>
<name>A0A3N0DTR6_9ACTN</name>